<dbReference type="Proteomes" id="UP000734823">
    <property type="component" value="Unassembled WGS sequence"/>
</dbReference>
<name>A0ABR7L4I4_9PSEU</name>
<comment type="caution">
    <text evidence="5">The sequence shown here is derived from an EMBL/GenBank/DDBJ whole genome shotgun (WGS) entry which is preliminary data.</text>
</comment>
<keyword evidence="2" id="KW-0238">DNA-binding</keyword>
<sequence>MWATLIETPVAAIENFPVRTQDCCVATSALDETDHELLALLQRDSARTLGELGELVSLSPSAVQRRIDRYRKAGLIERQVAVLDPTQVDVLLAICLVTLAKESRALHAAFRRRLLAAPEVQQLYSVSGETDFVVVLATTSMSHFREVSERLLKDAPNIQRYSTMFVLDPVRTGTALPTRR</sequence>
<dbReference type="EMBL" id="JABVED010000005">
    <property type="protein sequence ID" value="MBC6447590.1"/>
    <property type="molecule type" value="Genomic_DNA"/>
</dbReference>
<dbReference type="Pfam" id="PF01037">
    <property type="entry name" value="AsnC_trans_reg"/>
    <property type="match status" value="1"/>
</dbReference>
<dbReference type="PRINTS" id="PR00033">
    <property type="entry name" value="HTHASNC"/>
</dbReference>
<dbReference type="InterPro" id="IPR000485">
    <property type="entry name" value="AsnC-type_HTH_dom"/>
</dbReference>
<evidence type="ECO:0000256" key="3">
    <source>
        <dbReference type="ARBA" id="ARBA00023163"/>
    </source>
</evidence>
<keyword evidence="3" id="KW-0804">Transcription</keyword>
<gene>
    <name evidence="5" type="ORF">GPZ80_10450</name>
</gene>
<dbReference type="Pfam" id="PF13404">
    <property type="entry name" value="HTH_AsnC-type"/>
    <property type="match status" value="1"/>
</dbReference>
<dbReference type="PROSITE" id="PS50956">
    <property type="entry name" value="HTH_ASNC_2"/>
    <property type="match status" value="1"/>
</dbReference>
<dbReference type="CDD" id="cd00090">
    <property type="entry name" value="HTH_ARSR"/>
    <property type="match status" value="1"/>
</dbReference>
<dbReference type="InterPro" id="IPR019888">
    <property type="entry name" value="Tscrpt_reg_AsnC-like"/>
</dbReference>
<evidence type="ECO:0000256" key="2">
    <source>
        <dbReference type="ARBA" id="ARBA00023125"/>
    </source>
</evidence>
<reference evidence="5 6" key="1">
    <citation type="submission" date="2020-06" db="EMBL/GenBank/DDBJ databases">
        <title>Actinokineospora xiongansis sp. nov., isolated from soil of Baiyangdian.</title>
        <authorList>
            <person name="Zhang X."/>
        </authorList>
    </citation>
    <scope>NUCLEOTIDE SEQUENCE [LARGE SCALE GENOMIC DNA]</scope>
    <source>
        <strain evidence="5 6">HBU206404</strain>
    </source>
</reference>
<organism evidence="5 6">
    <name type="scientific">Actinokineospora xionganensis</name>
    <dbReference type="NCBI Taxonomy" id="2684470"/>
    <lineage>
        <taxon>Bacteria</taxon>
        <taxon>Bacillati</taxon>
        <taxon>Actinomycetota</taxon>
        <taxon>Actinomycetes</taxon>
        <taxon>Pseudonocardiales</taxon>
        <taxon>Pseudonocardiaceae</taxon>
        <taxon>Actinokineospora</taxon>
    </lineage>
</organism>
<dbReference type="InterPro" id="IPR011008">
    <property type="entry name" value="Dimeric_a/b-barrel"/>
</dbReference>
<evidence type="ECO:0000313" key="5">
    <source>
        <dbReference type="EMBL" id="MBC6447590.1"/>
    </source>
</evidence>
<dbReference type="PANTHER" id="PTHR30154:SF34">
    <property type="entry name" value="TRANSCRIPTIONAL REGULATOR AZLB"/>
    <property type="match status" value="1"/>
</dbReference>
<dbReference type="Gene3D" id="1.10.10.10">
    <property type="entry name" value="Winged helix-like DNA-binding domain superfamily/Winged helix DNA-binding domain"/>
    <property type="match status" value="1"/>
</dbReference>
<evidence type="ECO:0000259" key="4">
    <source>
        <dbReference type="PROSITE" id="PS50956"/>
    </source>
</evidence>
<dbReference type="InterPro" id="IPR011991">
    <property type="entry name" value="ArsR-like_HTH"/>
</dbReference>
<dbReference type="SMART" id="SM00344">
    <property type="entry name" value="HTH_ASNC"/>
    <property type="match status" value="1"/>
</dbReference>
<evidence type="ECO:0000313" key="6">
    <source>
        <dbReference type="Proteomes" id="UP000734823"/>
    </source>
</evidence>
<keyword evidence="6" id="KW-1185">Reference proteome</keyword>
<dbReference type="PANTHER" id="PTHR30154">
    <property type="entry name" value="LEUCINE-RESPONSIVE REGULATORY PROTEIN"/>
    <property type="match status" value="1"/>
</dbReference>
<keyword evidence="1" id="KW-0805">Transcription regulation</keyword>
<proteinExistence type="predicted"/>
<protein>
    <submittedName>
        <fullName evidence="5">Lrp/AsnC family transcriptional regulator</fullName>
    </submittedName>
</protein>
<dbReference type="SUPFAM" id="SSF46785">
    <property type="entry name" value="Winged helix' DNA-binding domain"/>
    <property type="match status" value="1"/>
</dbReference>
<feature type="domain" description="HTH asnC-type" evidence="4">
    <location>
        <begin position="30"/>
        <end position="91"/>
    </location>
</feature>
<dbReference type="InterPro" id="IPR019887">
    <property type="entry name" value="Tscrpt_reg_AsnC/Lrp_C"/>
</dbReference>
<dbReference type="SUPFAM" id="SSF54909">
    <property type="entry name" value="Dimeric alpha+beta barrel"/>
    <property type="match status" value="1"/>
</dbReference>
<dbReference type="Gene3D" id="3.30.70.920">
    <property type="match status" value="1"/>
</dbReference>
<dbReference type="InterPro" id="IPR036390">
    <property type="entry name" value="WH_DNA-bd_sf"/>
</dbReference>
<evidence type="ECO:0000256" key="1">
    <source>
        <dbReference type="ARBA" id="ARBA00023015"/>
    </source>
</evidence>
<dbReference type="InterPro" id="IPR036388">
    <property type="entry name" value="WH-like_DNA-bd_sf"/>
</dbReference>
<accession>A0ABR7L4I4</accession>